<keyword evidence="2" id="KW-1185">Reference proteome</keyword>
<dbReference type="RefSeq" id="WP_282218757.1">
    <property type="nucleotide sequence ID" value="NZ_CP118246.1"/>
</dbReference>
<dbReference type="Pfam" id="PF13489">
    <property type="entry name" value="Methyltransf_23"/>
    <property type="match status" value="1"/>
</dbReference>
<gene>
    <name evidence="1" type="ORF">PSQ19_17285</name>
</gene>
<keyword evidence="1" id="KW-0808">Transferase</keyword>
<evidence type="ECO:0000313" key="1">
    <source>
        <dbReference type="EMBL" id="WDR02352.1"/>
    </source>
</evidence>
<dbReference type="Gene3D" id="3.40.50.150">
    <property type="entry name" value="Vaccinia Virus protein VP39"/>
    <property type="match status" value="1"/>
</dbReference>
<name>A0ABY7YMB7_9HYPH</name>
<dbReference type="EMBL" id="CP118246">
    <property type="protein sequence ID" value="WDR02352.1"/>
    <property type="molecule type" value="Genomic_DNA"/>
</dbReference>
<dbReference type="SUPFAM" id="SSF53335">
    <property type="entry name" value="S-adenosyl-L-methionine-dependent methyltransferases"/>
    <property type="match status" value="1"/>
</dbReference>
<protein>
    <submittedName>
        <fullName evidence="1">Methyltransferase domain-containing protein</fullName>
    </submittedName>
</protein>
<organism evidence="1 2">
    <name type="scientific">Devosia algicola</name>
    <dbReference type="NCBI Taxonomy" id="3026418"/>
    <lineage>
        <taxon>Bacteria</taxon>
        <taxon>Pseudomonadati</taxon>
        <taxon>Pseudomonadota</taxon>
        <taxon>Alphaproteobacteria</taxon>
        <taxon>Hyphomicrobiales</taxon>
        <taxon>Devosiaceae</taxon>
        <taxon>Devosia</taxon>
    </lineage>
</organism>
<proteinExistence type="predicted"/>
<accession>A0ABY7YMB7</accession>
<dbReference type="InterPro" id="IPR029063">
    <property type="entry name" value="SAM-dependent_MTases_sf"/>
</dbReference>
<dbReference type="Proteomes" id="UP001220530">
    <property type="component" value="Chromosome"/>
</dbReference>
<keyword evidence="1" id="KW-0489">Methyltransferase</keyword>
<evidence type="ECO:0000313" key="2">
    <source>
        <dbReference type="Proteomes" id="UP001220530"/>
    </source>
</evidence>
<dbReference type="GO" id="GO:0008168">
    <property type="term" value="F:methyltransferase activity"/>
    <property type="evidence" value="ECO:0007669"/>
    <property type="project" value="UniProtKB-KW"/>
</dbReference>
<dbReference type="GO" id="GO:0032259">
    <property type="term" value="P:methylation"/>
    <property type="evidence" value="ECO:0007669"/>
    <property type="project" value="UniProtKB-KW"/>
</dbReference>
<sequence>MNSPDPTLDRYLNGDYAEKNPDWDSADAPWKAGKIAQILADHAVVPQSVVEVGCGSGAVLVGLQKMLPNARMEGYDIAPDAQRFWGEPSHLGIHFGLGDYLEMDTPVPDVVLVVDVLEHLGNPWDFLSRLRSRSKLIVCHIPLDLSASSVVRETPLLHVRDKVGHLHYFTKQLAVLLLEESGYEVLEARYTNASLDAPQLALRTRMFGWLRRLLCALNKDFGVRMLGGETLMVIARPLGDI</sequence>
<reference evidence="1 2" key="1">
    <citation type="submission" date="2023-02" db="EMBL/GenBank/DDBJ databases">
        <title>Devosia algicola sp. nov., isolated from the phycosphere of marine algae.</title>
        <authorList>
            <person name="Kim J.M."/>
            <person name="Lee J.K."/>
            <person name="Choi B.J."/>
            <person name="Bayburt H."/>
            <person name="Jeon C.O."/>
        </authorList>
    </citation>
    <scope>NUCLEOTIDE SEQUENCE [LARGE SCALE GENOMIC DNA]</scope>
    <source>
        <strain evidence="1 2">G20-9</strain>
    </source>
</reference>